<organism evidence="1 2">
    <name type="scientific">Stenotrophomonas phage Pokken</name>
    <dbReference type="NCBI Taxonomy" id="2596674"/>
    <lineage>
        <taxon>Viruses</taxon>
        <taxon>Duplodnaviria</taxon>
        <taxon>Heunggongvirae</taxon>
        <taxon>Uroviricota</taxon>
        <taxon>Caudoviricetes</taxon>
        <taxon>Schitoviridae</taxon>
        <taxon>Pokkenvirus</taxon>
        <taxon>Pokkenvirus pokken</taxon>
    </lineage>
</organism>
<name>A0A5B9NB06_9CAUD</name>
<evidence type="ECO:0000313" key="1">
    <source>
        <dbReference type="EMBL" id="QEG09230.1"/>
    </source>
</evidence>
<sequence length="46" mass="5158">MEHNAGPTTYNQLISLGMSPSEITNCQHLGLTYDDMIELLAEQLTY</sequence>
<gene>
    <name evidence="1" type="ORF">CPT_Pokken_007</name>
</gene>
<protein>
    <submittedName>
        <fullName evidence="1">Uncharacterized protein</fullName>
    </submittedName>
</protein>
<accession>A0A5B9NB06</accession>
<reference evidence="2" key="1">
    <citation type="submission" date="2019-06" db="EMBL/GenBank/DDBJ databases">
        <title>The complete genome of Stenotrophomonas phage Pokken.</title>
        <authorList>
            <person name="Hayden A."/>
            <person name="Martinez N."/>
            <person name="Moreland R."/>
            <person name="Liu M."/>
            <person name="Gonzalez C.F."/>
            <person name="Ramsey J."/>
        </authorList>
    </citation>
    <scope>NUCLEOTIDE SEQUENCE [LARGE SCALE GENOMIC DNA]</scope>
</reference>
<keyword evidence="2" id="KW-1185">Reference proteome</keyword>
<evidence type="ECO:0000313" key="2">
    <source>
        <dbReference type="Proteomes" id="UP000324257"/>
    </source>
</evidence>
<dbReference type="EMBL" id="MN062186">
    <property type="protein sequence ID" value="QEG09230.1"/>
    <property type="molecule type" value="Genomic_DNA"/>
</dbReference>
<dbReference type="Proteomes" id="UP000324257">
    <property type="component" value="Segment"/>
</dbReference>
<proteinExistence type="predicted"/>